<dbReference type="PANTHER" id="PTHR48055:SF57">
    <property type="entry name" value="PROTEIN KINASE DOMAIN-CONTAINING PROTEIN"/>
    <property type="match status" value="1"/>
</dbReference>
<dbReference type="Proteomes" id="UP001341281">
    <property type="component" value="Chromosome 05"/>
</dbReference>
<keyword evidence="2" id="KW-0433">Leucine-rich repeat</keyword>
<dbReference type="GO" id="GO:0016020">
    <property type="term" value="C:membrane"/>
    <property type="evidence" value="ECO:0007669"/>
    <property type="project" value="UniProtKB-SubCell"/>
</dbReference>
<evidence type="ECO:0000256" key="3">
    <source>
        <dbReference type="ARBA" id="ARBA00022737"/>
    </source>
</evidence>
<keyword evidence="3" id="KW-0677">Repeat</keyword>
<evidence type="ECO:0000256" key="2">
    <source>
        <dbReference type="ARBA" id="ARBA00022614"/>
    </source>
</evidence>
<feature type="domain" description="Leucine-rich repeat-containing N-terminal plant-type" evidence="5">
    <location>
        <begin position="31"/>
        <end position="71"/>
    </location>
</feature>
<evidence type="ECO:0000313" key="7">
    <source>
        <dbReference type="Proteomes" id="UP001341281"/>
    </source>
</evidence>
<dbReference type="PANTHER" id="PTHR48055">
    <property type="entry name" value="LEUCINE-RICH REPEAT RECEPTOR PROTEIN KINASE EMS1"/>
    <property type="match status" value="1"/>
</dbReference>
<evidence type="ECO:0000313" key="6">
    <source>
        <dbReference type="EMBL" id="WVZ77341.1"/>
    </source>
</evidence>
<gene>
    <name evidence="6" type="ORF">U9M48_025219</name>
</gene>
<dbReference type="AlphaFoldDB" id="A0AAQ3TQ24"/>
<dbReference type="InterPro" id="IPR032675">
    <property type="entry name" value="LRR_dom_sf"/>
</dbReference>
<evidence type="ECO:0000256" key="1">
    <source>
        <dbReference type="ARBA" id="ARBA00004370"/>
    </source>
</evidence>
<dbReference type="InterPro" id="IPR013210">
    <property type="entry name" value="LRR_N_plant-typ"/>
</dbReference>
<feature type="chain" id="PRO_5042912403" description="Leucine-rich repeat-containing N-terminal plant-type domain-containing protein" evidence="4">
    <location>
        <begin position="25"/>
        <end position="241"/>
    </location>
</feature>
<proteinExistence type="predicted"/>
<evidence type="ECO:0000259" key="5">
    <source>
        <dbReference type="Pfam" id="PF08263"/>
    </source>
</evidence>
<keyword evidence="4" id="KW-0732">Signal</keyword>
<dbReference type="InterPro" id="IPR051564">
    <property type="entry name" value="LRR_receptor-like_kinase"/>
</dbReference>
<dbReference type="InterPro" id="IPR011009">
    <property type="entry name" value="Kinase-like_dom_sf"/>
</dbReference>
<name>A0AAQ3TQ24_PASNO</name>
<keyword evidence="7" id="KW-1185">Reference proteome</keyword>
<accession>A0AAQ3TQ24</accession>
<comment type="subcellular location">
    <subcellularLocation>
        <location evidence="1">Membrane</location>
    </subcellularLocation>
</comment>
<dbReference type="Gene3D" id="3.80.10.10">
    <property type="entry name" value="Ribonuclease Inhibitor"/>
    <property type="match status" value="1"/>
</dbReference>
<dbReference type="Pfam" id="PF08263">
    <property type="entry name" value="LRRNT_2"/>
    <property type="match status" value="1"/>
</dbReference>
<feature type="signal peptide" evidence="4">
    <location>
        <begin position="1"/>
        <end position="24"/>
    </location>
</feature>
<organism evidence="6 7">
    <name type="scientific">Paspalum notatum var. saurae</name>
    <dbReference type="NCBI Taxonomy" id="547442"/>
    <lineage>
        <taxon>Eukaryota</taxon>
        <taxon>Viridiplantae</taxon>
        <taxon>Streptophyta</taxon>
        <taxon>Embryophyta</taxon>
        <taxon>Tracheophyta</taxon>
        <taxon>Spermatophyta</taxon>
        <taxon>Magnoliopsida</taxon>
        <taxon>Liliopsida</taxon>
        <taxon>Poales</taxon>
        <taxon>Poaceae</taxon>
        <taxon>PACMAD clade</taxon>
        <taxon>Panicoideae</taxon>
        <taxon>Andropogonodae</taxon>
        <taxon>Paspaleae</taxon>
        <taxon>Paspalinae</taxon>
        <taxon>Paspalum</taxon>
    </lineage>
</organism>
<dbReference type="SUPFAM" id="SSF52058">
    <property type="entry name" value="L domain-like"/>
    <property type="match status" value="1"/>
</dbReference>
<reference evidence="6 7" key="1">
    <citation type="submission" date="2024-02" db="EMBL/GenBank/DDBJ databases">
        <title>High-quality chromosome-scale genome assembly of Pensacola bahiagrass (Paspalum notatum Flugge var. saurae).</title>
        <authorList>
            <person name="Vega J.M."/>
            <person name="Podio M."/>
            <person name="Orjuela J."/>
            <person name="Siena L.A."/>
            <person name="Pessino S.C."/>
            <person name="Combes M.C."/>
            <person name="Mariac C."/>
            <person name="Albertini E."/>
            <person name="Pupilli F."/>
            <person name="Ortiz J.P.A."/>
            <person name="Leblanc O."/>
        </authorList>
    </citation>
    <scope>NUCLEOTIDE SEQUENCE [LARGE SCALE GENOMIC DNA]</scope>
    <source>
        <strain evidence="6">R1</strain>
        <tissue evidence="6">Leaf</tissue>
    </source>
</reference>
<sequence>MELPFTFLLFTIATFQLCFPSSNSQAATNASSDQLALLSFKNTITDDPTGALRPWGNISAASYCQWLGVTCGTRGQRRGRVTALELPGLNLSGIISPALANLTFLRSLDLSQNHLHEYGIGNEVSTQGDIFSYGILLLELFTAKRPTDDAFLEGCSLRQYIEMGLPHKITEIIDQSLFITEQSGAYKSEIINKEDVDVTCIASVLTVGIQCSKEESTERTQINDALRELHMIRDQKIRQHS</sequence>
<dbReference type="EMBL" id="CP144749">
    <property type="protein sequence ID" value="WVZ77341.1"/>
    <property type="molecule type" value="Genomic_DNA"/>
</dbReference>
<protein>
    <recommendedName>
        <fullName evidence="5">Leucine-rich repeat-containing N-terminal plant-type domain-containing protein</fullName>
    </recommendedName>
</protein>
<dbReference type="SUPFAM" id="SSF56112">
    <property type="entry name" value="Protein kinase-like (PK-like)"/>
    <property type="match status" value="1"/>
</dbReference>
<evidence type="ECO:0000256" key="4">
    <source>
        <dbReference type="SAM" id="SignalP"/>
    </source>
</evidence>